<reference evidence="2" key="1">
    <citation type="submission" date="2024-01" db="EMBL/GenBank/DDBJ databases">
        <title>Unpublished Manusciprt.</title>
        <authorList>
            <person name="Duman M."/>
            <person name="Valdes E.G."/>
            <person name="Ajmi N."/>
            <person name="Altun S."/>
            <person name="Saticioglu I.B."/>
        </authorList>
    </citation>
    <scope>NUCLEOTIDE SEQUENCE</scope>
    <source>
        <strain evidence="2">137P</strain>
    </source>
</reference>
<keyword evidence="1" id="KW-0472">Membrane</keyword>
<dbReference type="Proteomes" id="UP001354227">
    <property type="component" value="Unassembled WGS sequence"/>
</dbReference>
<gene>
    <name evidence="2" type="ORF">V0R62_02060</name>
</gene>
<organism evidence="2 3">
    <name type="scientific">Pseudomonas carassii</name>
    <dbReference type="NCBI Taxonomy" id="3115855"/>
    <lineage>
        <taxon>Bacteria</taxon>
        <taxon>Pseudomonadati</taxon>
        <taxon>Pseudomonadota</taxon>
        <taxon>Gammaproteobacteria</taxon>
        <taxon>Pseudomonadales</taxon>
        <taxon>Pseudomonadaceae</taxon>
        <taxon>Pseudomonas</taxon>
    </lineage>
</organism>
<feature type="transmembrane region" description="Helical" evidence="1">
    <location>
        <begin position="7"/>
        <end position="31"/>
    </location>
</feature>
<evidence type="ECO:0000313" key="3">
    <source>
        <dbReference type="Proteomes" id="UP001354227"/>
    </source>
</evidence>
<accession>A0ABU7H5A5</accession>
<dbReference type="RefSeq" id="WP_198743158.1">
    <property type="nucleotide sequence ID" value="NZ_JAZDCT010000002.1"/>
</dbReference>
<feature type="transmembrane region" description="Helical" evidence="1">
    <location>
        <begin position="37"/>
        <end position="55"/>
    </location>
</feature>
<keyword evidence="1" id="KW-0812">Transmembrane</keyword>
<comment type="caution">
    <text evidence="2">The sequence shown here is derived from an EMBL/GenBank/DDBJ whole genome shotgun (WGS) entry which is preliminary data.</text>
</comment>
<evidence type="ECO:0000313" key="2">
    <source>
        <dbReference type="EMBL" id="MEE1886428.1"/>
    </source>
</evidence>
<sequence>MKTNKLMGAWVTIICSGGAFLAVLLSGFFFPEHLDKILTFAGTIIGSITGFYFGGRSKQPKGEL</sequence>
<protein>
    <submittedName>
        <fullName evidence="2">Uncharacterized protein</fullName>
    </submittedName>
</protein>
<evidence type="ECO:0000256" key="1">
    <source>
        <dbReference type="SAM" id="Phobius"/>
    </source>
</evidence>
<name>A0ABU7H5A5_9PSED</name>
<keyword evidence="3" id="KW-1185">Reference proteome</keyword>
<proteinExistence type="predicted"/>
<keyword evidence="1" id="KW-1133">Transmembrane helix</keyword>
<dbReference type="EMBL" id="JAZDCT010000002">
    <property type="protein sequence ID" value="MEE1886428.1"/>
    <property type="molecule type" value="Genomic_DNA"/>
</dbReference>